<dbReference type="AlphaFoldDB" id="A0A1T4SP95"/>
<keyword evidence="1" id="KW-0472">Membrane</keyword>
<proteinExistence type="predicted"/>
<dbReference type="RefSeq" id="WP_078670535.1">
    <property type="nucleotide sequence ID" value="NZ_FUWZ01000003.1"/>
</dbReference>
<keyword evidence="3" id="KW-1185">Reference proteome</keyword>
<dbReference type="OrthoDB" id="9895017at2"/>
<reference evidence="3" key="1">
    <citation type="submission" date="2017-02" db="EMBL/GenBank/DDBJ databases">
        <authorList>
            <person name="Varghese N."/>
            <person name="Submissions S."/>
        </authorList>
    </citation>
    <scope>NUCLEOTIDE SEQUENCE [LARGE SCALE GENOMIC DNA]</scope>
    <source>
        <strain evidence="3">DSM 22224</strain>
    </source>
</reference>
<name>A0A1T4SP95_9BACT</name>
<evidence type="ECO:0000256" key="1">
    <source>
        <dbReference type="SAM" id="Phobius"/>
    </source>
</evidence>
<evidence type="ECO:0000313" key="3">
    <source>
        <dbReference type="Proteomes" id="UP000190367"/>
    </source>
</evidence>
<dbReference type="Proteomes" id="UP000190367">
    <property type="component" value="Unassembled WGS sequence"/>
</dbReference>
<feature type="transmembrane region" description="Helical" evidence="1">
    <location>
        <begin position="46"/>
        <end position="66"/>
    </location>
</feature>
<evidence type="ECO:0000313" key="2">
    <source>
        <dbReference type="EMBL" id="SKA29711.1"/>
    </source>
</evidence>
<accession>A0A1T4SP95</accession>
<dbReference type="STRING" id="634771.SAMN04488128_103162"/>
<keyword evidence="1" id="KW-0812">Transmembrane</keyword>
<keyword evidence="1" id="KW-1133">Transmembrane helix</keyword>
<protein>
    <submittedName>
        <fullName evidence="2">Uncharacterized protein</fullName>
    </submittedName>
</protein>
<organism evidence="2 3">
    <name type="scientific">Chitinophaga eiseniae</name>
    <dbReference type="NCBI Taxonomy" id="634771"/>
    <lineage>
        <taxon>Bacteria</taxon>
        <taxon>Pseudomonadati</taxon>
        <taxon>Bacteroidota</taxon>
        <taxon>Chitinophagia</taxon>
        <taxon>Chitinophagales</taxon>
        <taxon>Chitinophagaceae</taxon>
        <taxon>Chitinophaga</taxon>
    </lineage>
</organism>
<feature type="transmembrane region" description="Helical" evidence="1">
    <location>
        <begin position="103"/>
        <end position="121"/>
    </location>
</feature>
<gene>
    <name evidence="2" type="ORF">SAMN04488128_103162</name>
</gene>
<dbReference type="EMBL" id="FUWZ01000003">
    <property type="protein sequence ID" value="SKA29711.1"/>
    <property type="molecule type" value="Genomic_DNA"/>
</dbReference>
<sequence length="127" mass="15033">MKRKDGILILLALSWPLSCLHQLWRGGQDIVYWFYPTGMWDGKQWYFYHVFGMLSYLLIFIAMWLYVASNGRRDKDVLTLLSALAINQAVDIPHYLICRRQCLWVVAAQGILFLFACFRVLKNNRKR</sequence>